<protein>
    <recommendedName>
        <fullName evidence="4">Secreted protein</fullName>
    </recommendedName>
</protein>
<feature type="signal peptide" evidence="1">
    <location>
        <begin position="1"/>
        <end position="34"/>
    </location>
</feature>
<comment type="caution">
    <text evidence="2">The sequence shown here is derived from an EMBL/GenBank/DDBJ whole genome shotgun (WGS) entry which is preliminary data.</text>
</comment>
<evidence type="ECO:0008006" key="4">
    <source>
        <dbReference type="Google" id="ProtNLM"/>
    </source>
</evidence>
<dbReference type="Proteomes" id="UP001597368">
    <property type="component" value="Unassembled WGS sequence"/>
</dbReference>
<proteinExistence type="predicted"/>
<evidence type="ECO:0000256" key="1">
    <source>
        <dbReference type="SAM" id="SignalP"/>
    </source>
</evidence>
<reference evidence="3" key="1">
    <citation type="journal article" date="2019" name="Int. J. Syst. Evol. Microbiol.">
        <title>The Global Catalogue of Microorganisms (GCM) 10K type strain sequencing project: providing services to taxonomists for standard genome sequencing and annotation.</title>
        <authorList>
            <consortium name="The Broad Institute Genomics Platform"/>
            <consortium name="The Broad Institute Genome Sequencing Center for Infectious Disease"/>
            <person name="Wu L."/>
            <person name="Ma J."/>
        </authorList>
    </citation>
    <scope>NUCLEOTIDE SEQUENCE [LARGE SCALE GENOMIC DNA]</scope>
    <source>
        <strain evidence="3">ICMP 6774ER</strain>
    </source>
</reference>
<name>A0ABW4T889_9ACTN</name>
<dbReference type="EMBL" id="JBHUFV010000061">
    <property type="protein sequence ID" value="MFD1937603.1"/>
    <property type="molecule type" value="Genomic_DNA"/>
</dbReference>
<gene>
    <name evidence="2" type="ORF">ACFSKW_39660</name>
</gene>
<keyword evidence="1" id="KW-0732">Signal</keyword>
<dbReference type="RefSeq" id="WP_379578938.1">
    <property type="nucleotide sequence ID" value="NZ_JBHUFV010000061.1"/>
</dbReference>
<evidence type="ECO:0000313" key="3">
    <source>
        <dbReference type="Proteomes" id="UP001597368"/>
    </source>
</evidence>
<evidence type="ECO:0000313" key="2">
    <source>
        <dbReference type="EMBL" id="MFD1937603.1"/>
    </source>
</evidence>
<organism evidence="2 3">
    <name type="scientific">Nonomuraea mangrovi</name>
    <dbReference type="NCBI Taxonomy" id="2316207"/>
    <lineage>
        <taxon>Bacteria</taxon>
        <taxon>Bacillati</taxon>
        <taxon>Actinomycetota</taxon>
        <taxon>Actinomycetes</taxon>
        <taxon>Streptosporangiales</taxon>
        <taxon>Streptosporangiaceae</taxon>
        <taxon>Nonomuraea</taxon>
    </lineage>
</organism>
<sequence length="79" mass="8681">MRRISDVRHAAAIAAAAALVGLAAAPLITTSASAATATARCSQHDWSDCDEKRGKEKELKELNWQILDMTRYLILHTFK</sequence>
<feature type="chain" id="PRO_5045104304" description="Secreted protein" evidence="1">
    <location>
        <begin position="35"/>
        <end position="79"/>
    </location>
</feature>
<keyword evidence="3" id="KW-1185">Reference proteome</keyword>
<accession>A0ABW4T889</accession>